<protein>
    <submittedName>
        <fullName evidence="2">Uncharacterized protein</fullName>
    </submittedName>
</protein>
<dbReference type="Proteomes" id="UP000887013">
    <property type="component" value="Unassembled WGS sequence"/>
</dbReference>
<proteinExistence type="predicted"/>
<comment type="caution">
    <text evidence="2">The sequence shown here is derived from an EMBL/GenBank/DDBJ whole genome shotgun (WGS) entry which is preliminary data.</text>
</comment>
<dbReference type="AlphaFoldDB" id="A0A8X6QB71"/>
<name>A0A8X6QB71_NEPPI</name>
<evidence type="ECO:0000256" key="1">
    <source>
        <dbReference type="SAM" id="MobiDB-lite"/>
    </source>
</evidence>
<dbReference type="EMBL" id="BMAW01078079">
    <property type="protein sequence ID" value="GFU09494.1"/>
    <property type="molecule type" value="Genomic_DNA"/>
</dbReference>
<accession>A0A8X6QB71</accession>
<reference evidence="2" key="1">
    <citation type="submission" date="2020-08" db="EMBL/GenBank/DDBJ databases">
        <title>Multicomponent nature underlies the extraordinary mechanical properties of spider dragline silk.</title>
        <authorList>
            <person name="Kono N."/>
            <person name="Nakamura H."/>
            <person name="Mori M."/>
            <person name="Yoshida Y."/>
            <person name="Ohtoshi R."/>
            <person name="Malay A.D."/>
            <person name="Moran D.A.P."/>
            <person name="Tomita M."/>
            <person name="Numata K."/>
            <person name="Arakawa K."/>
        </authorList>
    </citation>
    <scope>NUCLEOTIDE SEQUENCE</scope>
</reference>
<keyword evidence="3" id="KW-1185">Reference proteome</keyword>
<evidence type="ECO:0000313" key="2">
    <source>
        <dbReference type="EMBL" id="GFU09494.1"/>
    </source>
</evidence>
<organism evidence="2 3">
    <name type="scientific">Nephila pilipes</name>
    <name type="common">Giant wood spider</name>
    <name type="synonym">Nephila maculata</name>
    <dbReference type="NCBI Taxonomy" id="299642"/>
    <lineage>
        <taxon>Eukaryota</taxon>
        <taxon>Metazoa</taxon>
        <taxon>Ecdysozoa</taxon>
        <taxon>Arthropoda</taxon>
        <taxon>Chelicerata</taxon>
        <taxon>Arachnida</taxon>
        <taxon>Araneae</taxon>
        <taxon>Araneomorphae</taxon>
        <taxon>Entelegynae</taxon>
        <taxon>Araneoidea</taxon>
        <taxon>Nephilidae</taxon>
        <taxon>Nephila</taxon>
    </lineage>
</organism>
<sequence length="403" mass="45325">MFPNYPQSLSKETSTHFPQRKTSVCNLGLISSEFNEPSMEESNSGIHYPDTFSNESISQYAQQSSVPLNYQGSISNESFTYFTQQQSSVYDHIMTSGKSVSNGNEQSNSYLNYPGQMFSENNPSSMQQSSSFLNVPVLKSSESISNDMQPSLNYAESISNESFTHFTQQEEPVYDQKTTSGESVSNGNEQSNSYLNYPGQLFSENNLSSMQQSRSFLNVPDLKSNESVWNDRHPSSIRHNKKGTISNESFPYFTQGKSSLYYPIENINVSNYCGTDQSISYLNYPGYMSRENNSNFTQHSISSLHESILNSIECASYDMYEVNPVEAYNLGAHTNKNISSDIKNPNSSFANMEYNLTGYMSRDMQNFCSSFSYQEAPSNDNISYRKSSNTVSVGISRNGFKSL</sequence>
<gene>
    <name evidence="2" type="ORF">NPIL_118261</name>
</gene>
<feature type="region of interest" description="Disordered" evidence="1">
    <location>
        <begin position="169"/>
        <end position="195"/>
    </location>
</feature>
<evidence type="ECO:0000313" key="3">
    <source>
        <dbReference type="Proteomes" id="UP000887013"/>
    </source>
</evidence>